<organism evidence="2">
    <name type="scientific">Cyprinus carpio</name>
    <name type="common">Common carp</name>
    <dbReference type="NCBI Taxonomy" id="7962"/>
    <lineage>
        <taxon>Eukaryota</taxon>
        <taxon>Metazoa</taxon>
        <taxon>Chordata</taxon>
        <taxon>Craniata</taxon>
        <taxon>Vertebrata</taxon>
        <taxon>Euteleostomi</taxon>
        <taxon>Actinopterygii</taxon>
        <taxon>Neopterygii</taxon>
        <taxon>Teleostei</taxon>
        <taxon>Ostariophysi</taxon>
        <taxon>Cypriniformes</taxon>
        <taxon>Cyprinidae</taxon>
        <taxon>Cyprininae</taxon>
        <taxon>Cyprinus</taxon>
    </lineage>
</organism>
<dbReference type="Proteomes" id="UP001155660">
    <property type="component" value="Chromosome A22"/>
</dbReference>
<name>A0A9Q9ZN56_CYPCA</name>
<dbReference type="KEGG" id="ccar:109060026"/>
<dbReference type="GeneID" id="109060026"/>
<reference evidence="2" key="1">
    <citation type="submission" date="2025-08" db="UniProtKB">
        <authorList>
            <consortium name="RefSeq"/>
        </authorList>
    </citation>
    <scope>IDENTIFICATION</scope>
    <source>
        <tissue evidence="2">Muscle</tissue>
    </source>
</reference>
<protein>
    <submittedName>
        <fullName evidence="2">Uncharacterized protein LOC109060026</fullName>
    </submittedName>
</protein>
<proteinExistence type="predicted"/>
<dbReference type="OrthoDB" id="1750591at2759"/>
<accession>A0A9Q9ZN56</accession>
<evidence type="ECO:0000256" key="1">
    <source>
        <dbReference type="SAM" id="MobiDB-lite"/>
    </source>
</evidence>
<dbReference type="PANTHER" id="PTHR45749">
    <property type="match status" value="1"/>
</dbReference>
<dbReference type="RefSeq" id="XP_042567684.1">
    <property type="nucleotide sequence ID" value="XM_042711750.1"/>
</dbReference>
<dbReference type="AlphaFoldDB" id="A0A9Q9ZN56"/>
<feature type="compositionally biased region" description="Pro residues" evidence="1">
    <location>
        <begin position="139"/>
        <end position="149"/>
    </location>
</feature>
<sequence length="373" mass="41059">MKRGPQVKTLSSLVSPLEVGQMLRRACYVRRCYNRKKSDMEKLSGSAKRKLKKEKDIRNAENLKYIPKIGNFFTPVNVADSSVKSASVNDEDNSASQDFSTPPAYVYSPESEEPAATSSNNPEAASLIVEGSGDGGSPVSPPAPPPPEPLVESGSSPCISTPLLPGDPALWGAVTERLREEAIYRGPAAFQNRAAKYPASVRESGLGSNRTRSLTNDLLHCRLPNNQIVPREWLLYSPSTGSVYCYACKLLSSQKHAFIIEFCDWKHPERVSDHEKSAEHRQNIWFEPIHSHTGFSLAESVIEMVCRLGLDLLDCRGQSYDNASNMAGKYSGLQAHLKKQNPLIHYTPCAAHSLNLVGVNCVDNCCEEVNSFF</sequence>
<evidence type="ECO:0000313" key="2">
    <source>
        <dbReference type="RefSeq" id="XP_042567684.1"/>
    </source>
</evidence>
<feature type="compositionally biased region" description="Polar residues" evidence="1">
    <location>
        <begin position="84"/>
        <end position="100"/>
    </location>
</feature>
<gene>
    <name evidence="2" type="primary">LOC109060026</name>
</gene>
<feature type="region of interest" description="Disordered" evidence="1">
    <location>
        <begin position="84"/>
        <end position="158"/>
    </location>
</feature>
<dbReference type="PANTHER" id="PTHR45749:SF23">
    <property type="entry name" value="ZINC FINGER MYM-TYPE PROTEIN 1-LIKE"/>
    <property type="match status" value="1"/>
</dbReference>